<dbReference type="GO" id="GO:0005509">
    <property type="term" value="F:calcium ion binding"/>
    <property type="evidence" value="ECO:0007669"/>
    <property type="project" value="InterPro"/>
</dbReference>
<name>A0A8J6U6K6_9HYPH</name>
<comment type="caution">
    <text evidence="3">The sequence shown here is derived from an EMBL/GenBank/DDBJ whole genome shotgun (WGS) entry which is preliminary data.</text>
</comment>
<sequence>MAIFGSGYAVDMMKLEFFASVGQALECGCDYPETIVQELNYYSDSKSLMSEYTALGLLDVQWDEFGNYVSSTGYLDGFTYQKYVMSSTPVPVSVWYLYDTYITVEDFDTSSRLERLKILFAGEDDIAGSYFNDKLYGFDGNDRIDAWYGNDIIDGGAGADLMIGGKGNDTYYVDDLGDLAVERDGGGTDKVFSSVSYTLKAQYIEKLTLTGVDDINATGNKLANTIVGNAGSNVINGMKGADLMSGGAGNDSYFVDNTGDVVIELADEGHDTVNSTISFSLVGLEVEDLTLIGTSSINGTGNALANSITGNSGSTNILNGLEGNDTLTGGGGADRFVFTTALGPDNVDVITDFYAPKDSIRIDNAIFVGLTEGLLLPDQFKDIATGAPDETDRILYDSTTGALFFDQDGSGTDYEAVQFAAIQNLETLTYRDFLVI</sequence>
<dbReference type="SUPFAM" id="SSF51120">
    <property type="entry name" value="beta-Roll"/>
    <property type="match status" value="2"/>
</dbReference>
<dbReference type="Pfam" id="PF00353">
    <property type="entry name" value="HemolysinCabind"/>
    <property type="match status" value="4"/>
</dbReference>
<evidence type="ECO:0000313" key="4">
    <source>
        <dbReference type="Proteomes" id="UP000643405"/>
    </source>
</evidence>
<dbReference type="PROSITE" id="PS00330">
    <property type="entry name" value="HEMOLYSIN_CALCIUM"/>
    <property type="match status" value="1"/>
</dbReference>
<evidence type="ECO:0000256" key="1">
    <source>
        <dbReference type="ARBA" id="ARBA00004613"/>
    </source>
</evidence>
<dbReference type="Gene3D" id="2.150.10.10">
    <property type="entry name" value="Serralysin-like metalloprotease, C-terminal"/>
    <property type="match status" value="3"/>
</dbReference>
<dbReference type="InterPro" id="IPR050557">
    <property type="entry name" value="RTX_toxin/Mannuronan_C5-epim"/>
</dbReference>
<dbReference type="PANTHER" id="PTHR38340:SF1">
    <property type="entry name" value="S-LAYER PROTEIN"/>
    <property type="match status" value="1"/>
</dbReference>
<dbReference type="InterPro" id="IPR011049">
    <property type="entry name" value="Serralysin-like_metalloprot_C"/>
</dbReference>
<accession>A0A8J6U6K6</accession>
<dbReference type="AlphaFoldDB" id="A0A8J6U6K6"/>
<dbReference type="PRINTS" id="PR00313">
    <property type="entry name" value="CABNDNGRPT"/>
</dbReference>
<dbReference type="RefSeq" id="WP_188162695.1">
    <property type="nucleotide sequence ID" value="NZ_JACVVX010000001.1"/>
</dbReference>
<evidence type="ECO:0000313" key="3">
    <source>
        <dbReference type="EMBL" id="MBD0413247.1"/>
    </source>
</evidence>
<reference evidence="3" key="1">
    <citation type="submission" date="2020-09" db="EMBL/GenBank/DDBJ databases">
        <title>Genome seq and assembly of Tianweitania sp.</title>
        <authorList>
            <person name="Chhetri G."/>
        </authorList>
    </citation>
    <scope>NUCLEOTIDE SEQUENCE</scope>
    <source>
        <strain evidence="3">Rool2</strain>
    </source>
</reference>
<evidence type="ECO:0000256" key="2">
    <source>
        <dbReference type="ARBA" id="ARBA00022525"/>
    </source>
</evidence>
<dbReference type="InterPro" id="IPR001343">
    <property type="entry name" value="Hemolysn_Ca-bd"/>
</dbReference>
<dbReference type="PANTHER" id="PTHR38340">
    <property type="entry name" value="S-LAYER PROTEIN"/>
    <property type="match status" value="1"/>
</dbReference>
<organism evidence="3 4">
    <name type="scientific">Oryzicola mucosus</name>
    <dbReference type="NCBI Taxonomy" id="2767425"/>
    <lineage>
        <taxon>Bacteria</taxon>
        <taxon>Pseudomonadati</taxon>
        <taxon>Pseudomonadota</taxon>
        <taxon>Alphaproteobacteria</taxon>
        <taxon>Hyphomicrobiales</taxon>
        <taxon>Phyllobacteriaceae</taxon>
        <taxon>Oryzicola</taxon>
    </lineage>
</organism>
<dbReference type="Proteomes" id="UP000643405">
    <property type="component" value="Unassembled WGS sequence"/>
</dbReference>
<dbReference type="InterPro" id="IPR018511">
    <property type="entry name" value="Hemolysin-typ_Ca-bd_CS"/>
</dbReference>
<dbReference type="EMBL" id="JACVVX010000001">
    <property type="protein sequence ID" value="MBD0413247.1"/>
    <property type="molecule type" value="Genomic_DNA"/>
</dbReference>
<comment type="subcellular location">
    <subcellularLocation>
        <location evidence="1">Secreted</location>
    </subcellularLocation>
</comment>
<keyword evidence="4" id="KW-1185">Reference proteome</keyword>
<proteinExistence type="predicted"/>
<dbReference type="GO" id="GO:0005576">
    <property type="term" value="C:extracellular region"/>
    <property type="evidence" value="ECO:0007669"/>
    <property type="project" value="UniProtKB-SubCell"/>
</dbReference>
<protein>
    <submittedName>
        <fullName evidence="3">Calcium-binding protein</fullName>
    </submittedName>
</protein>
<gene>
    <name evidence="3" type="ORF">ICI42_01075</name>
</gene>
<keyword evidence="2" id="KW-0964">Secreted</keyword>